<reference evidence="5" key="1">
    <citation type="journal article" date="2021" name="PeerJ">
        <title>Extensive microbial diversity within the chicken gut microbiome revealed by metagenomics and culture.</title>
        <authorList>
            <person name="Gilroy R."/>
            <person name="Ravi A."/>
            <person name="Getino M."/>
            <person name="Pursley I."/>
            <person name="Horton D.L."/>
            <person name="Alikhan N.F."/>
            <person name="Baker D."/>
            <person name="Gharbi K."/>
            <person name="Hall N."/>
            <person name="Watson M."/>
            <person name="Adriaenssens E.M."/>
            <person name="Foster-Nyarko E."/>
            <person name="Jarju S."/>
            <person name="Secka A."/>
            <person name="Antonio M."/>
            <person name="Oren A."/>
            <person name="Chaudhuri R.R."/>
            <person name="La Ragione R."/>
            <person name="Hildebrand F."/>
            <person name="Pallen M.J."/>
        </authorList>
    </citation>
    <scope>NUCLEOTIDE SEQUENCE</scope>
    <source>
        <strain evidence="5">CHK199-9574</strain>
    </source>
</reference>
<dbReference type="Gene3D" id="2.60.120.10">
    <property type="entry name" value="Jelly Rolls"/>
    <property type="match status" value="1"/>
</dbReference>
<evidence type="ECO:0000256" key="1">
    <source>
        <dbReference type="ARBA" id="ARBA00023015"/>
    </source>
</evidence>
<dbReference type="PROSITE" id="PS01124">
    <property type="entry name" value="HTH_ARAC_FAMILY_2"/>
    <property type="match status" value="1"/>
</dbReference>
<comment type="caution">
    <text evidence="5">The sequence shown here is derived from an EMBL/GenBank/DDBJ whole genome shotgun (WGS) entry which is preliminary data.</text>
</comment>
<dbReference type="PROSITE" id="PS00041">
    <property type="entry name" value="HTH_ARAC_FAMILY_1"/>
    <property type="match status" value="1"/>
</dbReference>
<feature type="domain" description="HTH araC/xylS-type" evidence="4">
    <location>
        <begin position="196"/>
        <end position="294"/>
    </location>
</feature>
<gene>
    <name evidence="5" type="ORF">H9728_05685</name>
</gene>
<dbReference type="AlphaFoldDB" id="A0A9D1Z8N7"/>
<reference evidence="5" key="2">
    <citation type="submission" date="2021-04" db="EMBL/GenBank/DDBJ databases">
        <authorList>
            <person name="Gilroy R."/>
        </authorList>
    </citation>
    <scope>NUCLEOTIDE SEQUENCE</scope>
    <source>
        <strain evidence="5">CHK199-9574</strain>
    </source>
</reference>
<dbReference type="SUPFAM" id="SSF51182">
    <property type="entry name" value="RmlC-like cupins"/>
    <property type="match status" value="1"/>
</dbReference>
<proteinExistence type="predicted"/>
<dbReference type="InterPro" id="IPR018060">
    <property type="entry name" value="HTH_AraC"/>
</dbReference>
<dbReference type="PANTHER" id="PTHR43280:SF27">
    <property type="entry name" value="TRANSCRIPTIONAL REGULATOR MTLR"/>
    <property type="match status" value="1"/>
</dbReference>
<dbReference type="InterPro" id="IPR018062">
    <property type="entry name" value="HTH_AraC-typ_CS"/>
</dbReference>
<dbReference type="GO" id="GO:0003700">
    <property type="term" value="F:DNA-binding transcription factor activity"/>
    <property type="evidence" value="ECO:0007669"/>
    <property type="project" value="InterPro"/>
</dbReference>
<evidence type="ECO:0000259" key="4">
    <source>
        <dbReference type="PROSITE" id="PS01124"/>
    </source>
</evidence>
<keyword evidence="2" id="KW-0238">DNA-binding</keyword>
<organism evidence="5 6">
    <name type="scientific">Candidatus Borkfalkia excrementavium</name>
    <dbReference type="NCBI Taxonomy" id="2838505"/>
    <lineage>
        <taxon>Bacteria</taxon>
        <taxon>Bacillati</taxon>
        <taxon>Bacillota</taxon>
        <taxon>Clostridia</taxon>
        <taxon>Christensenellales</taxon>
        <taxon>Christensenellaceae</taxon>
        <taxon>Candidatus Borkfalkia</taxon>
    </lineage>
</organism>
<dbReference type="InterPro" id="IPR011051">
    <property type="entry name" value="RmlC_Cupin_sf"/>
</dbReference>
<dbReference type="PANTHER" id="PTHR43280">
    <property type="entry name" value="ARAC-FAMILY TRANSCRIPTIONAL REGULATOR"/>
    <property type="match status" value="1"/>
</dbReference>
<dbReference type="SUPFAM" id="SSF46689">
    <property type="entry name" value="Homeodomain-like"/>
    <property type="match status" value="2"/>
</dbReference>
<sequence length="321" mass="37313">MYNKIMSTFFNGKWTEFSSVVIPKSYIKIFYNRSFTMNYHMHANIEIAYLVSGKMDITEKDGGIFSLVPNQFALIRKNKFHRLVAKSDDIELLVLELATPNENLPVDDYIVGNPEFSCYPSLKHIMSSENSVMIFSDTNNVRQTLTYLLNILDARKKGMENEFFEMDYEISIKQLFISLCKCRTNHLKISTNSYINHGMEYIGSHYAEDIEVEDIARFIGITPSYTQKLFRNATGMTVMKIVNYYRLKQTEYLLATTRLPISEIANLTGFRTENNLYKHFRAEHGCSPSDYKKLGIEKTSFYNFDPFDLAKTFPNIDKIKN</sequence>
<dbReference type="Proteomes" id="UP000824135">
    <property type="component" value="Unassembled WGS sequence"/>
</dbReference>
<evidence type="ECO:0000313" key="5">
    <source>
        <dbReference type="EMBL" id="HIY78517.1"/>
    </source>
</evidence>
<dbReference type="Gene3D" id="1.10.10.60">
    <property type="entry name" value="Homeodomain-like"/>
    <property type="match status" value="2"/>
</dbReference>
<evidence type="ECO:0000313" key="6">
    <source>
        <dbReference type="Proteomes" id="UP000824135"/>
    </source>
</evidence>
<dbReference type="Pfam" id="PF12833">
    <property type="entry name" value="HTH_18"/>
    <property type="match status" value="1"/>
</dbReference>
<name>A0A9D1Z8N7_9FIRM</name>
<dbReference type="CDD" id="cd02208">
    <property type="entry name" value="cupin_RmlC-like"/>
    <property type="match status" value="1"/>
</dbReference>
<keyword evidence="1" id="KW-0805">Transcription regulation</keyword>
<dbReference type="EMBL" id="DXCO01000037">
    <property type="protein sequence ID" value="HIY78517.1"/>
    <property type="molecule type" value="Genomic_DNA"/>
</dbReference>
<accession>A0A9D1Z8N7</accession>
<dbReference type="InterPro" id="IPR014710">
    <property type="entry name" value="RmlC-like_jellyroll"/>
</dbReference>
<evidence type="ECO:0000256" key="2">
    <source>
        <dbReference type="ARBA" id="ARBA00023125"/>
    </source>
</evidence>
<evidence type="ECO:0000256" key="3">
    <source>
        <dbReference type="ARBA" id="ARBA00023163"/>
    </source>
</evidence>
<protein>
    <submittedName>
        <fullName evidence="5">AraC family transcriptional regulator</fullName>
    </submittedName>
</protein>
<keyword evidence="3" id="KW-0804">Transcription</keyword>
<dbReference type="GO" id="GO:0043565">
    <property type="term" value="F:sequence-specific DNA binding"/>
    <property type="evidence" value="ECO:0007669"/>
    <property type="project" value="InterPro"/>
</dbReference>
<dbReference type="InterPro" id="IPR009057">
    <property type="entry name" value="Homeodomain-like_sf"/>
</dbReference>
<dbReference type="SMART" id="SM00342">
    <property type="entry name" value="HTH_ARAC"/>
    <property type="match status" value="1"/>
</dbReference>